<sequence length="183" mass="20510">MPGKIVKPVLTDNNPKHKPSILHTGAIESVTKKTTRGHELVVESAMKSEKWKGKKQLIKEERKAQRYRTHTVKGWDLQIDDGGVDIIEMDCGADVDTSERSVVHEVSMLDLLKSRKPRSRDTLARDFEIIAGASSVIVLDDQFLPEPEVIEEDWERLELDDGSDACSLTTQQTPSYAEVAATR</sequence>
<dbReference type="EMBL" id="MU274900">
    <property type="protein sequence ID" value="KAI0095159.1"/>
    <property type="molecule type" value="Genomic_DNA"/>
</dbReference>
<gene>
    <name evidence="1" type="ORF">BDY19DRAFT_902163</name>
</gene>
<protein>
    <submittedName>
        <fullName evidence="1">Uncharacterized protein</fullName>
    </submittedName>
</protein>
<proteinExistence type="predicted"/>
<accession>A0ACB8ULH2</accession>
<comment type="caution">
    <text evidence="1">The sequence shown here is derived from an EMBL/GenBank/DDBJ whole genome shotgun (WGS) entry which is preliminary data.</text>
</comment>
<name>A0ACB8ULH2_9APHY</name>
<reference evidence="1" key="1">
    <citation type="journal article" date="2021" name="Environ. Microbiol.">
        <title>Gene family expansions and transcriptome signatures uncover fungal adaptations to wood decay.</title>
        <authorList>
            <person name="Hage H."/>
            <person name="Miyauchi S."/>
            <person name="Viragh M."/>
            <person name="Drula E."/>
            <person name="Min B."/>
            <person name="Chaduli D."/>
            <person name="Navarro D."/>
            <person name="Favel A."/>
            <person name="Norest M."/>
            <person name="Lesage-Meessen L."/>
            <person name="Balint B."/>
            <person name="Merenyi Z."/>
            <person name="de Eugenio L."/>
            <person name="Morin E."/>
            <person name="Martinez A.T."/>
            <person name="Baldrian P."/>
            <person name="Stursova M."/>
            <person name="Martinez M.J."/>
            <person name="Novotny C."/>
            <person name="Magnuson J.K."/>
            <person name="Spatafora J.W."/>
            <person name="Maurice S."/>
            <person name="Pangilinan J."/>
            <person name="Andreopoulos W."/>
            <person name="LaButti K."/>
            <person name="Hundley H."/>
            <person name="Na H."/>
            <person name="Kuo A."/>
            <person name="Barry K."/>
            <person name="Lipzen A."/>
            <person name="Henrissat B."/>
            <person name="Riley R."/>
            <person name="Ahrendt S."/>
            <person name="Nagy L.G."/>
            <person name="Grigoriev I.V."/>
            <person name="Martin F."/>
            <person name="Rosso M.N."/>
        </authorList>
    </citation>
    <scope>NUCLEOTIDE SEQUENCE</scope>
    <source>
        <strain evidence="1">CBS 384.51</strain>
    </source>
</reference>
<keyword evidence="2" id="KW-1185">Reference proteome</keyword>
<evidence type="ECO:0000313" key="1">
    <source>
        <dbReference type="EMBL" id="KAI0095159.1"/>
    </source>
</evidence>
<dbReference type="Proteomes" id="UP001055072">
    <property type="component" value="Unassembled WGS sequence"/>
</dbReference>
<evidence type="ECO:0000313" key="2">
    <source>
        <dbReference type="Proteomes" id="UP001055072"/>
    </source>
</evidence>
<organism evidence="1 2">
    <name type="scientific">Irpex rosettiformis</name>
    <dbReference type="NCBI Taxonomy" id="378272"/>
    <lineage>
        <taxon>Eukaryota</taxon>
        <taxon>Fungi</taxon>
        <taxon>Dikarya</taxon>
        <taxon>Basidiomycota</taxon>
        <taxon>Agaricomycotina</taxon>
        <taxon>Agaricomycetes</taxon>
        <taxon>Polyporales</taxon>
        <taxon>Irpicaceae</taxon>
        <taxon>Irpex</taxon>
    </lineage>
</organism>